<evidence type="ECO:0000313" key="3">
    <source>
        <dbReference type="Proteomes" id="UP000298663"/>
    </source>
</evidence>
<feature type="signal peptide" evidence="1">
    <location>
        <begin position="1"/>
        <end position="17"/>
    </location>
</feature>
<protein>
    <submittedName>
        <fullName evidence="2">Uncharacterized protein</fullName>
    </submittedName>
</protein>
<dbReference type="EMBL" id="AZBU02000014">
    <property type="protein sequence ID" value="TKR57813.1"/>
    <property type="molecule type" value="Genomic_DNA"/>
</dbReference>
<sequence>MVVMILLGTLFVTNCGACFHNPYNGENKTVVTSYRKERAESIVNVTDFEKLLENKLEKLHGSCYCYLVVGVTFKYTEISQKLMGDTEGSKTVATLSECAQFAYESNGVAIQLKQKDQSFTCVVYKNVKYVENGRNPPYQYFIADLRVQESCSAHVETVKSVTSEVSQCSVNQVICDKLKKVRTRPLCPKDPQPDDRCCPEDHTGACFEEVF</sequence>
<evidence type="ECO:0000256" key="1">
    <source>
        <dbReference type="SAM" id="SignalP"/>
    </source>
</evidence>
<organism evidence="2 3">
    <name type="scientific">Steinernema carpocapsae</name>
    <name type="common">Entomopathogenic nematode</name>
    <dbReference type="NCBI Taxonomy" id="34508"/>
    <lineage>
        <taxon>Eukaryota</taxon>
        <taxon>Metazoa</taxon>
        <taxon>Ecdysozoa</taxon>
        <taxon>Nematoda</taxon>
        <taxon>Chromadorea</taxon>
        <taxon>Rhabditida</taxon>
        <taxon>Tylenchina</taxon>
        <taxon>Panagrolaimomorpha</taxon>
        <taxon>Strongyloidoidea</taxon>
        <taxon>Steinernematidae</taxon>
        <taxon>Steinernema</taxon>
    </lineage>
</organism>
<comment type="caution">
    <text evidence="2">The sequence shown here is derived from an EMBL/GenBank/DDBJ whole genome shotgun (WGS) entry which is preliminary data.</text>
</comment>
<reference evidence="2 3" key="2">
    <citation type="journal article" date="2019" name="G3 (Bethesda)">
        <title>Hybrid Assembly of the Genome of the Entomopathogenic Nematode Steinernema carpocapsae Identifies the X-Chromosome.</title>
        <authorList>
            <person name="Serra L."/>
            <person name="Macchietto M."/>
            <person name="Macias-Munoz A."/>
            <person name="McGill C.J."/>
            <person name="Rodriguez I.M."/>
            <person name="Rodriguez B."/>
            <person name="Murad R."/>
            <person name="Mortazavi A."/>
        </authorList>
    </citation>
    <scope>NUCLEOTIDE SEQUENCE [LARGE SCALE GENOMIC DNA]</scope>
    <source>
        <strain evidence="2 3">ALL</strain>
    </source>
</reference>
<name>A0A4U5LPH2_STECR</name>
<gene>
    <name evidence="2" type="ORF">L596_030462</name>
</gene>
<proteinExistence type="predicted"/>
<dbReference type="AlphaFoldDB" id="A0A4U5LPH2"/>
<keyword evidence="1" id="KW-0732">Signal</keyword>
<feature type="chain" id="PRO_5020856349" evidence="1">
    <location>
        <begin position="18"/>
        <end position="211"/>
    </location>
</feature>
<accession>A0A4U5LPH2</accession>
<dbReference type="Proteomes" id="UP000298663">
    <property type="component" value="Unassembled WGS sequence"/>
</dbReference>
<evidence type="ECO:0000313" key="2">
    <source>
        <dbReference type="EMBL" id="TKR57813.1"/>
    </source>
</evidence>
<keyword evidence="3" id="KW-1185">Reference proteome</keyword>
<reference evidence="2 3" key="1">
    <citation type="journal article" date="2015" name="Genome Biol.">
        <title>Comparative genomics of Steinernema reveals deeply conserved gene regulatory networks.</title>
        <authorList>
            <person name="Dillman A.R."/>
            <person name="Macchietto M."/>
            <person name="Porter C.F."/>
            <person name="Rogers A."/>
            <person name="Williams B."/>
            <person name="Antoshechkin I."/>
            <person name="Lee M.M."/>
            <person name="Goodwin Z."/>
            <person name="Lu X."/>
            <person name="Lewis E.E."/>
            <person name="Goodrich-Blair H."/>
            <person name="Stock S.P."/>
            <person name="Adams B.J."/>
            <person name="Sternberg P.W."/>
            <person name="Mortazavi A."/>
        </authorList>
    </citation>
    <scope>NUCLEOTIDE SEQUENCE [LARGE SCALE GENOMIC DNA]</scope>
    <source>
        <strain evidence="2 3">ALL</strain>
    </source>
</reference>